<evidence type="ECO:0000313" key="2">
    <source>
        <dbReference type="EMBL" id="KAK0628415.1"/>
    </source>
</evidence>
<accession>A0AA40C823</accession>
<feature type="compositionally biased region" description="Basic and acidic residues" evidence="1">
    <location>
        <begin position="54"/>
        <end position="73"/>
    </location>
</feature>
<sequence length="172" mass="18737">MATAKAWGCEPPLVAAIDPTGTSHLSRQTRHTQAIEELTLTGLLSDVHGHVHVHRPEDPCTTRAPSREEEKEGVLGPRTTESDQDSGHVSTGPNNKVLLHLRSPPVPPPQTFLGDAAATYAAFQLSVVYENGRSARDSHRPNQIGRDNEGGQGKLQQANNRPRLHPRVWMTG</sequence>
<dbReference type="EMBL" id="JAULSR010000002">
    <property type="protein sequence ID" value="KAK0628415.1"/>
    <property type="molecule type" value="Genomic_DNA"/>
</dbReference>
<feature type="region of interest" description="Disordered" evidence="1">
    <location>
        <begin position="49"/>
        <end position="103"/>
    </location>
</feature>
<gene>
    <name evidence="2" type="ORF">B0T17DRAFT_505090</name>
</gene>
<keyword evidence="3" id="KW-1185">Reference proteome</keyword>
<comment type="caution">
    <text evidence="2">The sequence shown here is derived from an EMBL/GenBank/DDBJ whole genome shotgun (WGS) entry which is preliminary data.</text>
</comment>
<name>A0AA40C823_9PEZI</name>
<organism evidence="2 3">
    <name type="scientific">Bombardia bombarda</name>
    <dbReference type="NCBI Taxonomy" id="252184"/>
    <lineage>
        <taxon>Eukaryota</taxon>
        <taxon>Fungi</taxon>
        <taxon>Dikarya</taxon>
        <taxon>Ascomycota</taxon>
        <taxon>Pezizomycotina</taxon>
        <taxon>Sordariomycetes</taxon>
        <taxon>Sordariomycetidae</taxon>
        <taxon>Sordariales</taxon>
        <taxon>Lasiosphaeriaceae</taxon>
        <taxon>Bombardia</taxon>
    </lineage>
</organism>
<evidence type="ECO:0000313" key="3">
    <source>
        <dbReference type="Proteomes" id="UP001174934"/>
    </source>
</evidence>
<dbReference type="AlphaFoldDB" id="A0AA40C823"/>
<reference evidence="2" key="1">
    <citation type="submission" date="2023-06" db="EMBL/GenBank/DDBJ databases">
        <title>Genome-scale phylogeny and comparative genomics of the fungal order Sordariales.</title>
        <authorList>
            <consortium name="Lawrence Berkeley National Laboratory"/>
            <person name="Hensen N."/>
            <person name="Bonometti L."/>
            <person name="Westerberg I."/>
            <person name="Brannstrom I.O."/>
            <person name="Guillou S."/>
            <person name="Cros-Aarteil S."/>
            <person name="Calhoun S."/>
            <person name="Haridas S."/>
            <person name="Kuo A."/>
            <person name="Mondo S."/>
            <person name="Pangilinan J."/>
            <person name="Riley R."/>
            <person name="LaButti K."/>
            <person name="Andreopoulos B."/>
            <person name="Lipzen A."/>
            <person name="Chen C."/>
            <person name="Yanf M."/>
            <person name="Daum C."/>
            <person name="Ng V."/>
            <person name="Clum A."/>
            <person name="Steindorff A."/>
            <person name="Ohm R."/>
            <person name="Martin F."/>
            <person name="Silar P."/>
            <person name="Natvig D."/>
            <person name="Lalanne C."/>
            <person name="Gautier V."/>
            <person name="Ament-velasquez S.L."/>
            <person name="Kruys A."/>
            <person name="Hutchinson M.I."/>
            <person name="Powell A.J."/>
            <person name="Barry K."/>
            <person name="Miller A.N."/>
            <person name="Grigoriev I.V."/>
            <person name="Debuchy R."/>
            <person name="Gladieux P."/>
            <person name="Thoren M.H."/>
            <person name="Johannesson H."/>
        </authorList>
    </citation>
    <scope>NUCLEOTIDE SEQUENCE</scope>
    <source>
        <strain evidence="2">SMH3391-2</strain>
    </source>
</reference>
<proteinExistence type="predicted"/>
<protein>
    <submittedName>
        <fullName evidence="2">Uncharacterized protein</fullName>
    </submittedName>
</protein>
<evidence type="ECO:0000256" key="1">
    <source>
        <dbReference type="SAM" id="MobiDB-lite"/>
    </source>
</evidence>
<dbReference type="Proteomes" id="UP001174934">
    <property type="component" value="Unassembled WGS sequence"/>
</dbReference>
<feature type="region of interest" description="Disordered" evidence="1">
    <location>
        <begin position="132"/>
        <end position="172"/>
    </location>
</feature>